<keyword evidence="1" id="KW-1133">Transmembrane helix</keyword>
<dbReference type="Proteomes" id="UP001153678">
    <property type="component" value="Unassembled WGS sequence"/>
</dbReference>
<evidence type="ECO:0000313" key="2">
    <source>
        <dbReference type="EMBL" id="CAI2178561.1"/>
    </source>
</evidence>
<organism evidence="2 3">
    <name type="scientific">Funneliformis geosporum</name>
    <dbReference type="NCBI Taxonomy" id="1117311"/>
    <lineage>
        <taxon>Eukaryota</taxon>
        <taxon>Fungi</taxon>
        <taxon>Fungi incertae sedis</taxon>
        <taxon>Mucoromycota</taxon>
        <taxon>Glomeromycotina</taxon>
        <taxon>Glomeromycetes</taxon>
        <taxon>Glomerales</taxon>
        <taxon>Glomeraceae</taxon>
        <taxon>Funneliformis</taxon>
    </lineage>
</organism>
<feature type="transmembrane region" description="Helical" evidence="1">
    <location>
        <begin position="69"/>
        <end position="90"/>
    </location>
</feature>
<proteinExistence type="predicted"/>
<protein>
    <submittedName>
        <fullName evidence="2">13224_t:CDS:1</fullName>
    </submittedName>
</protein>
<evidence type="ECO:0000256" key="1">
    <source>
        <dbReference type="SAM" id="Phobius"/>
    </source>
</evidence>
<accession>A0A9W4SR48</accession>
<feature type="transmembrane region" description="Helical" evidence="1">
    <location>
        <begin position="37"/>
        <end position="57"/>
    </location>
</feature>
<feature type="transmembrane region" description="Helical" evidence="1">
    <location>
        <begin position="156"/>
        <end position="183"/>
    </location>
</feature>
<keyword evidence="1" id="KW-0472">Membrane</keyword>
<comment type="caution">
    <text evidence="2">The sequence shown here is derived from an EMBL/GenBank/DDBJ whole genome shotgun (WGS) entry which is preliminary data.</text>
</comment>
<sequence>MYDATGDATTFLLTVMVPLLAITLFETKRQKNKNVRTVLDDFIIYVSLLTPTGFFYFYIIKDDITHTKIIGILIALVPAMVILAFEILYIMKENLFRRSKRCWSTIYAFLFVANVLAVGFVYASEIVSNIRQINPYFLAPICEGPFKSFRCGLSSILLTTALGLISTTCHAIVIGMLTLVVGWPLSNNVYVTKVVLAIGALSITRIINRFKDFDGETINDQGQSEKPKRVFEVEVYDLPEIHECINSQKPLKAVINIDALQEDIETTDVKTQEVKYNKPIIVTETYEKRYIKPLTNEGDIYVGLPWETGKTYIFKNLAISDNVGMVVSVMKFVPKSEDTIILLSQAVKMSSSIVKAEEISDISNASIINHETTKLLENKPKKTLEEMHSLDQHHIVKCYRILPELLTENFILKYGNYNYMKWFRVYR</sequence>
<evidence type="ECO:0000313" key="3">
    <source>
        <dbReference type="Proteomes" id="UP001153678"/>
    </source>
</evidence>
<reference evidence="2" key="1">
    <citation type="submission" date="2022-08" db="EMBL/GenBank/DDBJ databases">
        <authorList>
            <person name="Kallberg Y."/>
            <person name="Tangrot J."/>
            <person name="Rosling A."/>
        </authorList>
    </citation>
    <scope>NUCLEOTIDE SEQUENCE</scope>
    <source>
        <strain evidence="2">Wild A</strain>
    </source>
</reference>
<feature type="transmembrane region" description="Helical" evidence="1">
    <location>
        <begin position="102"/>
        <end position="123"/>
    </location>
</feature>
<dbReference type="AlphaFoldDB" id="A0A9W4SR48"/>
<keyword evidence="1" id="KW-0812">Transmembrane</keyword>
<dbReference type="OrthoDB" id="2391090at2759"/>
<gene>
    <name evidence="2" type="ORF">FWILDA_LOCUS8648</name>
</gene>
<name>A0A9W4SR48_9GLOM</name>
<dbReference type="EMBL" id="CAMKVN010001878">
    <property type="protein sequence ID" value="CAI2178561.1"/>
    <property type="molecule type" value="Genomic_DNA"/>
</dbReference>
<keyword evidence="3" id="KW-1185">Reference proteome</keyword>
<feature type="transmembrane region" description="Helical" evidence="1">
    <location>
        <begin position="6"/>
        <end position="25"/>
    </location>
</feature>